<dbReference type="GeneID" id="54470149"/>
<evidence type="ECO:0000313" key="2">
    <source>
        <dbReference type="Proteomes" id="UP000799767"/>
    </source>
</evidence>
<dbReference type="AlphaFoldDB" id="A0A6A6Q0G8"/>
<name>A0A6A6Q0G8_9PEZI</name>
<organism evidence="1 2">
    <name type="scientific">Neohortaea acidophila</name>
    <dbReference type="NCBI Taxonomy" id="245834"/>
    <lineage>
        <taxon>Eukaryota</taxon>
        <taxon>Fungi</taxon>
        <taxon>Dikarya</taxon>
        <taxon>Ascomycota</taxon>
        <taxon>Pezizomycotina</taxon>
        <taxon>Dothideomycetes</taxon>
        <taxon>Dothideomycetidae</taxon>
        <taxon>Mycosphaerellales</taxon>
        <taxon>Teratosphaeriaceae</taxon>
        <taxon>Neohortaea</taxon>
    </lineage>
</organism>
<evidence type="ECO:0000313" key="1">
    <source>
        <dbReference type="EMBL" id="KAF2485479.1"/>
    </source>
</evidence>
<protein>
    <submittedName>
        <fullName evidence="1">Uncharacterized protein</fullName>
    </submittedName>
</protein>
<accession>A0A6A6Q0G8</accession>
<dbReference type="EMBL" id="MU001633">
    <property type="protein sequence ID" value="KAF2485479.1"/>
    <property type="molecule type" value="Genomic_DNA"/>
</dbReference>
<sequence length="165" mass="18500">MQTGGVVISNTACGAQSRRGWRSKPSPVTHERYSQGKDNFTLSTLYLTPHNVPSRMYRFVEAGTVVPSFMRLALTVVEPLLGGTSSCLDHAHIETCHCRHQRRDVQPALDAVVILTVRWPVGRSQPPLCSMSRFQSGELVRSLPTISQHHHHHHHHIRLSYVATP</sequence>
<dbReference type="RefSeq" id="XP_033592048.1">
    <property type="nucleotide sequence ID" value="XM_033729147.1"/>
</dbReference>
<keyword evidence="2" id="KW-1185">Reference proteome</keyword>
<gene>
    <name evidence="1" type="ORF">BDY17DRAFT_104484</name>
</gene>
<proteinExistence type="predicted"/>
<reference evidence="1" key="1">
    <citation type="journal article" date="2020" name="Stud. Mycol.">
        <title>101 Dothideomycetes genomes: a test case for predicting lifestyles and emergence of pathogens.</title>
        <authorList>
            <person name="Haridas S."/>
            <person name="Albert R."/>
            <person name="Binder M."/>
            <person name="Bloem J."/>
            <person name="Labutti K."/>
            <person name="Salamov A."/>
            <person name="Andreopoulos B."/>
            <person name="Baker S."/>
            <person name="Barry K."/>
            <person name="Bills G."/>
            <person name="Bluhm B."/>
            <person name="Cannon C."/>
            <person name="Castanera R."/>
            <person name="Culley D."/>
            <person name="Daum C."/>
            <person name="Ezra D."/>
            <person name="Gonzalez J."/>
            <person name="Henrissat B."/>
            <person name="Kuo A."/>
            <person name="Liang C."/>
            <person name="Lipzen A."/>
            <person name="Lutzoni F."/>
            <person name="Magnuson J."/>
            <person name="Mondo S."/>
            <person name="Nolan M."/>
            <person name="Ohm R."/>
            <person name="Pangilinan J."/>
            <person name="Park H.-J."/>
            <person name="Ramirez L."/>
            <person name="Alfaro M."/>
            <person name="Sun H."/>
            <person name="Tritt A."/>
            <person name="Yoshinaga Y."/>
            <person name="Zwiers L.-H."/>
            <person name="Turgeon B."/>
            <person name="Goodwin S."/>
            <person name="Spatafora J."/>
            <person name="Crous P."/>
            <person name="Grigoriev I."/>
        </authorList>
    </citation>
    <scope>NUCLEOTIDE SEQUENCE</scope>
    <source>
        <strain evidence="1">CBS 113389</strain>
    </source>
</reference>
<dbReference type="Proteomes" id="UP000799767">
    <property type="component" value="Unassembled WGS sequence"/>
</dbReference>